<evidence type="ECO:0000256" key="11">
    <source>
        <dbReference type="ARBA" id="ARBA00023167"/>
    </source>
</evidence>
<evidence type="ECO:0000259" key="20">
    <source>
        <dbReference type="Pfam" id="PF03447"/>
    </source>
</evidence>
<dbReference type="GO" id="GO:0050661">
    <property type="term" value="F:NADP binding"/>
    <property type="evidence" value="ECO:0007669"/>
    <property type="project" value="InterPro"/>
</dbReference>
<comment type="pathway">
    <text evidence="3 17">Amino-acid biosynthesis; L-methionine biosynthesis via de novo pathway; L-homoserine from L-aspartate: step 3/3.</text>
</comment>
<comment type="similarity">
    <text evidence="4 14 18">Belongs to the homoserine dehydrogenase family.</text>
</comment>
<dbReference type="Gene3D" id="3.40.50.720">
    <property type="entry name" value="NAD(P)-binding Rossmann-like Domain"/>
    <property type="match status" value="1"/>
</dbReference>
<dbReference type="SUPFAM" id="SSF51735">
    <property type="entry name" value="NAD(P)-binding Rossmann-fold domains"/>
    <property type="match status" value="1"/>
</dbReference>
<protein>
    <recommendedName>
        <fullName evidence="6 14">Homoserine dehydrogenase</fullName>
        <shortName evidence="14">HDH</shortName>
        <ecNumber evidence="5 14">1.1.1.3</ecNumber>
    </recommendedName>
</protein>
<keyword evidence="22" id="KW-1185">Reference proteome</keyword>
<dbReference type="InterPro" id="IPR001342">
    <property type="entry name" value="HDH_cat"/>
</dbReference>
<evidence type="ECO:0000256" key="6">
    <source>
        <dbReference type="ARBA" id="ARBA00013376"/>
    </source>
</evidence>
<dbReference type="Pfam" id="PF03447">
    <property type="entry name" value="NAD_binding_3"/>
    <property type="match status" value="1"/>
</dbReference>
<keyword evidence="9 14" id="KW-0521">NADP</keyword>
<evidence type="ECO:0000259" key="19">
    <source>
        <dbReference type="Pfam" id="PF00742"/>
    </source>
</evidence>
<evidence type="ECO:0000256" key="2">
    <source>
        <dbReference type="ARBA" id="ARBA00005056"/>
    </source>
</evidence>
<evidence type="ECO:0000256" key="12">
    <source>
        <dbReference type="ARBA" id="ARBA00048841"/>
    </source>
</evidence>
<feature type="binding site" evidence="16">
    <location>
        <position position="215"/>
    </location>
    <ligand>
        <name>L-homoserine</name>
        <dbReference type="ChEBI" id="CHEBI:57476"/>
    </ligand>
</feature>
<dbReference type="InterPro" id="IPR036291">
    <property type="entry name" value="NAD(P)-bd_dom_sf"/>
</dbReference>
<evidence type="ECO:0000256" key="13">
    <source>
        <dbReference type="ARBA" id="ARBA00059589"/>
    </source>
</evidence>
<dbReference type="PIRSF" id="PIRSF036497">
    <property type="entry name" value="HDH_short"/>
    <property type="match status" value="1"/>
</dbReference>
<dbReference type="UniPathway" id="UPA00051">
    <property type="reaction ID" value="UER00465"/>
</dbReference>
<feature type="binding site" evidence="16">
    <location>
        <begin position="11"/>
        <end position="16"/>
    </location>
    <ligand>
        <name>NADP(+)</name>
        <dbReference type="ChEBI" id="CHEBI:58349"/>
    </ligand>
</feature>
<sequence length="372" mass="39505">MARAVNVAIVGAGLVGSAFINSLQSLRLSSITYNVILIARSSKALVSKQYTPLPLQTWSSDLAAASSSSVLSPGDLAAYLEKSPIPVILVDNTSNEALARVYPFLLQQGVSIATPNKKAFSSEYGLWTAIFEASANLTGAAKRGLVYHESTVGAGLPVISTLKDLVATGDELVKIEGIVSGTLSYIFNEFSTIGGEEVKKFSDVVLKAKELGYTEPDPREDLNGLDVARKLTILARLSGLEVKSATSFPVQSLIPTALESVEEVSDFLAKLPEYDAETEKLRRDAAAEGKVLRFVGKVDLSDGVSERVKVGIEKYDASHPFASLKGSDNVIAFHTKRYGRNPLIVQGAGAGAEVTAMGVLADVIKIAERIAT</sequence>
<evidence type="ECO:0000256" key="9">
    <source>
        <dbReference type="ARBA" id="ARBA00022857"/>
    </source>
</evidence>
<evidence type="ECO:0000256" key="5">
    <source>
        <dbReference type="ARBA" id="ARBA00013213"/>
    </source>
</evidence>
<dbReference type="Pfam" id="PF00742">
    <property type="entry name" value="Homoserine_dh"/>
    <property type="match status" value="1"/>
</dbReference>
<evidence type="ECO:0000256" key="1">
    <source>
        <dbReference type="ARBA" id="ARBA00001920"/>
    </source>
</evidence>
<reference evidence="21 22" key="1">
    <citation type="journal article" date="2016" name="Proc. Natl. Acad. Sci. U.S.A.">
        <title>Comparative genomics of biotechnologically important yeasts.</title>
        <authorList>
            <person name="Riley R."/>
            <person name="Haridas S."/>
            <person name="Wolfe K.H."/>
            <person name="Lopes M.R."/>
            <person name="Hittinger C.T."/>
            <person name="Goeker M."/>
            <person name="Salamov A.A."/>
            <person name="Wisecaver J.H."/>
            <person name="Long T.M."/>
            <person name="Calvey C.H."/>
            <person name="Aerts A.L."/>
            <person name="Barry K.W."/>
            <person name="Choi C."/>
            <person name="Clum A."/>
            <person name="Coughlan A.Y."/>
            <person name="Deshpande S."/>
            <person name="Douglass A.P."/>
            <person name="Hanson S.J."/>
            <person name="Klenk H.-P."/>
            <person name="LaButti K.M."/>
            <person name="Lapidus A."/>
            <person name="Lindquist E.A."/>
            <person name="Lipzen A.M."/>
            <person name="Meier-Kolthoff J.P."/>
            <person name="Ohm R.A."/>
            <person name="Otillar R.P."/>
            <person name="Pangilinan J.L."/>
            <person name="Peng Y."/>
            <person name="Rokas A."/>
            <person name="Rosa C.A."/>
            <person name="Scheuner C."/>
            <person name="Sibirny A.A."/>
            <person name="Slot J.C."/>
            <person name="Stielow J.B."/>
            <person name="Sun H."/>
            <person name="Kurtzman C.P."/>
            <person name="Blackwell M."/>
            <person name="Grigoriev I.V."/>
            <person name="Jeffries T.W."/>
        </authorList>
    </citation>
    <scope>NUCLEOTIDE SEQUENCE [LARGE SCALE GENOMIC DNA]</scope>
    <source>
        <strain evidence="21 22">NRRL Y-11557</strain>
    </source>
</reference>
<dbReference type="Proteomes" id="UP000094385">
    <property type="component" value="Unassembled WGS sequence"/>
</dbReference>
<feature type="domain" description="Aspartate/homoserine dehydrogenase NAD-binding" evidence="20">
    <location>
        <begin position="11"/>
        <end position="135"/>
    </location>
</feature>
<evidence type="ECO:0000256" key="4">
    <source>
        <dbReference type="ARBA" id="ARBA00006753"/>
    </source>
</evidence>
<dbReference type="InterPro" id="IPR005106">
    <property type="entry name" value="Asp/hSer_DH_NAD-bd"/>
</dbReference>
<feature type="binding site" evidence="16">
    <location>
        <position position="93"/>
    </location>
    <ligand>
        <name>NADPH</name>
        <dbReference type="ChEBI" id="CHEBI:57783"/>
    </ligand>
</feature>
<name>A0A1E3Q6G7_LIPST</name>
<gene>
    <name evidence="21" type="ORF">LIPSTDRAFT_3431</name>
</gene>
<comment type="cofactor">
    <cofactor evidence="1">
        <name>a metal cation</name>
        <dbReference type="ChEBI" id="CHEBI:25213"/>
    </cofactor>
</comment>
<comment type="catalytic activity">
    <reaction evidence="12">
        <text>L-homoserine + NADP(+) = L-aspartate 4-semialdehyde + NADPH + H(+)</text>
        <dbReference type="Rhea" id="RHEA:15761"/>
        <dbReference type="ChEBI" id="CHEBI:15378"/>
        <dbReference type="ChEBI" id="CHEBI:57476"/>
        <dbReference type="ChEBI" id="CHEBI:57783"/>
        <dbReference type="ChEBI" id="CHEBI:58349"/>
        <dbReference type="ChEBI" id="CHEBI:537519"/>
        <dbReference type="EC" id="1.1.1.3"/>
    </reaction>
    <physiologicalReaction direction="right-to-left" evidence="12">
        <dbReference type="Rhea" id="RHEA:15763"/>
    </physiologicalReaction>
</comment>
<proteinExistence type="inferred from homology"/>
<accession>A0A1E3Q6G7</accession>
<evidence type="ECO:0000256" key="18">
    <source>
        <dbReference type="RuleBase" id="RU004171"/>
    </source>
</evidence>
<organism evidence="21 22">
    <name type="scientific">Lipomyces starkeyi NRRL Y-11557</name>
    <dbReference type="NCBI Taxonomy" id="675824"/>
    <lineage>
        <taxon>Eukaryota</taxon>
        <taxon>Fungi</taxon>
        <taxon>Dikarya</taxon>
        <taxon>Ascomycota</taxon>
        <taxon>Saccharomycotina</taxon>
        <taxon>Lipomycetes</taxon>
        <taxon>Lipomycetales</taxon>
        <taxon>Lipomycetaceae</taxon>
        <taxon>Lipomyces</taxon>
    </lineage>
</organism>
<dbReference type="UniPathway" id="UPA00050">
    <property type="reaction ID" value="UER00063"/>
</dbReference>
<dbReference type="GO" id="GO:0009090">
    <property type="term" value="P:homoserine biosynthetic process"/>
    <property type="evidence" value="ECO:0007669"/>
    <property type="project" value="TreeGrafter"/>
</dbReference>
<evidence type="ECO:0000256" key="7">
    <source>
        <dbReference type="ARBA" id="ARBA00022605"/>
    </source>
</evidence>
<dbReference type="OrthoDB" id="67851at2759"/>
<evidence type="ECO:0000256" key="17">
    <source>
        <dbReference type="RuleBase" id="RU000579"/>
    </source>
</evidence>
<dbReference type="PANTHER" id="PTHR43070:SF5">
    <property type="entry name" value="HOMOSERINE DEHYDROGENASE"/>
    <property type="match status" value="1"/>
</dbReference>
<dbReference type="InterPro" id="IPR022697">
    <property type="entry name" value="HDH_short"/>
</dbReference>
<dbReference type="EC" id="1.1.1.3" evidence="5 14"/>
<comment type="pathway">
    <text evidence="2 17">Amino-acid biosynthesis; L-threonine biosynthesis; L-threonine from L-aspartate: step 3/5.</text>
</comment>
<evidence type="ECO:0000256" key="16">
    <source>
        <dbReference type="PIRSR" id="PIRSR036497-2"/>
    </source>
</evidence>
<dbReference type="Gene3D" id="3.30.360.10">
    <property type="entry name" value="Dihydrodipicolinate Reductase, domain 2"/>
    <property type="match status" value="1"/>
</dbReference>
<dbReference type="InterPro" id="IPR011147">
    <property type="entry name" value="Bifunc_Aspkin/hSer_DH"/>
</dbReference>
<evidence type="ECO:0000256" key="10">
    <source>
        <dbReference type="ARBA" id="ARBA00023002"/>
    </source>
</evidence>
<dbReference type="PANTHER" id="PTHR43070">
    <property type="match status" value="1"/>
</dbReference>
<dbReference type="SUPFAM" id="SSF55347">
    <property type="entry name" value="Glyceraldehyde-3-phosphate dehydrogenase-like, C-terminal domain"/>
    <property type="match status" value="1"/>
</dbReference>
<dbReference type="InterPro" id="IPR019811">
    <property type="entry name" value="HDH_CS"/>
</dbReference>
<evidence type="ECO:0000256" key="3">
    <source>
        <dbReference type="ARBA" id="ARBA00005062"/>
    </source>
</evidence>
<keyword evidence="8 14" id="KW-0791">Threonine biosynthesis</keyword>
<evidence type="ECO:0000313" key="22">
    <source>
        <dbReference type="Proteomes" id="UP000094385"/>
    </source>
</evidence>
<keyword evidence="11 14" id="KW-0486">Methionine biosynthesis</keyword>
<feature type="binding site" evidence="16">
    <location>
        <position position="117"/>
    </location>
    <ligand>
        <name>NADPH</name>
        <dbReference type="ChEBI" id="CHEBI:57783"/>
    </ligand>
</feature>
<evidence type="ECO:0000313" key="21">
    <source>
        <dbReference type="EMBL" id="ODQ73084.1"/>
    </source>
</evidence>
<dbReference type="AlphaFoldDB" id="A0A1E3Q6G7"/>
<dbReference type="GO" id="GO:0004412">
    <property type="term" value="F:homoserine dehydrogenase activity"/>
    <property type="evidence" value="ECO:0007669"/>
    <property type="project" value="UniProtKB-EC"/>
</dbReference>
<dbReference type="EMBL" id="KV454294">
    <property type="protein sequence ID" value="ODQ73084.1"/>
    <property type="molecule type" value="Genomic_DNA"/>
</dbReference>
<evidence type="ECO:0000256" key="15">
    <source>
        <dbReference type="PIRSR" id="PIRSR036497-1"/>
    </source>
</evidence>
<dbReference type="GO" id="GO:0009086">
    <property type="term" value="P:methionine biosynthetic process"/>
    <property type="evidence" value="ECO:0007669"/>
    <property type="project" value="UniProtKB-KW"/>
</dbReference>
<dbReference type="GO" id="GO:0009088">
    <property type="term" value="P:threonine biosynthetic process"/>
    <property type="evidence" value="ECO:0007669"/>
    <property type="project" value="UniProtKB-UniPathway"/>
</dbReference>
<evidence type="ECO:0000256" key="14">
    <source>
        <dbReference type="PIRNR" id="PIRNR036497"/>
    </source>
</evidence>
<keyword evidence="10 14" id="KW-0560">Oxidoreductase</keyword>
<keyword evidence="7 14" id="KW-0028">Amino-acid biosynthesis</keyword>
<feature type="active site" description="Proton donor" evidence="15">
    <location>
        <position position="230"/>
    </location>
</feature>
<feature type="domain" description="Homoserine dehydrogenase catalytic" evidence="19">
    <location>
        <begin position="157"/>
        <end position="364"/>
    </location>
</feature>
<comment type="function">
    <text evidence="13">Catalyzes the conversion of L-aspartate-beta-semialdehyde (L-Asa) to L-homoserine (L-Hse), the third step in the biosynthesis of amino acids that derive from aspartate (the aspartate family of amino acids), including methioinine and threonine, the latter of which is a precursor to isoleucine; production of homoserine leads to a branch-point in the pathway as it can either be O-phosphorylated for processing to threonine, or O-acylated for processing to methionine.</text>
</comment>
<dbReference type="FunFam" id="3.30.360.10:FF:000006">
    <property type="entry name" value="Bifunctional aspartokinase/homoserine dehydrogenase"/>
    <property type="match status" value="1"/>
</dbReference>
<dbReference type="STRING" id="675824.A0A1E3Q6G7"/>
<dbReference type="PROSITE" id="PS01042">
    <property type="entry name" value="HOMOSER_DHGENASE"/>
    <property type="match status" value="1"/>
</dbReference>
<evidence type="ECO:0000256" key="8">
    <source>
        <dbReference type="ARBA" id="ARBA00022697"/>
    </source>
</evidence>